<evidence type="ECO:0000256" key="14">
    <source>
        <dbReference type="ARBA" id="ARBA00023136"/>
    </source>
</evidence>
<proteinExistence type="predicted"/>
<keyword evidence="4" id="KW-1003">Cell membrane</keyword>
<dbReference type="Proteomes" id="UP000246744">
    <property type="component" value="Unassembled WGS sequence"/>
</dbReference>
<reference evidence="19 20" key="1">
    <citation type="submission" date="2018-05" db="EMBL/GenBank/DDBJ databases">
        <title>Genomic Encyclopedia of Type Strains, Phase IV (KMG-IV): sequencing the most valuable type-strain genomes for metagenomic binning, comparative biology and taxonomic classification.</title>
        <authorList>
            <person name="Goeker M."/>
        </authorList>
    </citation>
    <scope>NUCLEOTIDE SEQUENCE [LARGE SCALE GENOMIC DNA]</scope>
    <source>
        <strain evidence="19 20">DSM 19579</strain>
    </source>
</reference>
<keyword evidence="20" id="KW-1185">Reference proteome</keyword>
<dbReference type="PROSITE" id="PS50109">
    <property type="entry name" value="HIS_KIN"/>
    <property type="match status" value="1"/>
</dbReference>
<evidence type="ECO:0000256" key="6">
    <source>
        <dbReference type="ARBA" id="ARBA00022553"/>
    </source>
</evidence>
<dbReference type="InterPro" id="IPR003660">
    <property type="entry name" value="HAMP_dom"/>
</dbReference>
<feature type="transmembrane region" description="Helical" evidence="16">
    <location>
        <begin position="154"/>
        <end position="176"/>
    </location>
</feature>
<dbReference type="InterPro" id="IPR038421">
    <property type="entry name" value="RisS_PPD_sf"/>
</dbReference>
<evidence type="ECO:0000256" key="2">
    <source>
        <dbReference type="ARBA" id="ARBA00004429"/>
    </source>
</evidence>
<dbReference type="InterPro" id="IPR036890">
    <property type="entry name" value="HATPase_C_sf"/>
</dbReference>
<evidence type="ECO:0000256" key="9">
    <source>
        <dbReference type="ARBA" id="ARBA00022741"/>
    </source>
</evidence>
<evidence type="ECO:0000256" key="5">
    <source>
        <dbReference type="ARBA" id="ARBA00022519"/>
    </source>
</evidence>
<comment type="subcellular location">
    <subcellularLocation>
        <location evidence="2">Cell inner membrane</location>
        <topology evidence="2">Multi-pass membrane protein</topology>
    </subcellularLocation>
</comment>
<evidence type="ECO:0000256" key="7">
    <source>
        <dbReference type="ARBA" id="ARBA00022679"/>
    </source>
</evidence>
<evidence type="ECO:0000313" key="19">
    <source>
        <dbReference type="EMBL" id="PWW12615.1"/>
    </source>
</evidence>
<dbReference type="InterPro" id="IPR003594">
    <property type="entry name" value="HATPase_dom"/>
</dbReference>
<evidence type="ECO:0000256" key="8">
    <source>
        <dbReference type="ARBA" id="ARBA00022692"/>
    </source>
</evidence>
<dbReference type="SUPFAM" id="SSF158472">
    <property type="entry name" value="HAMP domain-like"/>
    <property type="match status" value="1"/>
</dbReference>
<evidence type="ECO:0000256" key="3">
    <source>
        <dbReference type="ARBA" id="ARBA00012438"/>
    </source>
</evidence>
<keyword evidence="10 19" id="KW-0418">Kinase</keyword>
<evidence type="ECO:0000259" key="18">
    <source>
        <dbReference type="PROSITE" id="PS50885"/>
    </source>
</evidence>
<name>A0A317QA03_9ENTR</name>
<evidence type="ECO:0000256" key="15">
    <source>
        <dbReference type="ARBA" id="ARBA00041011"/>
    </source>
</evidence>
<keyword evidence="11" id="KW-0067">ATP-binding</keyword>
<evidence type="ECO:0000256" key="12">
    <source>
        <dbReference type="ARBA" id="ARBA00022989"/>
    </source>
</evidence>
<keyword evidence="9" id="KW-0547">Nucleotide-binding</keyword>
<sequence length="433" mass="48029">MPGSVFNKRLFRSLLGRNLALLIPMVLLCFASAWFVWIRLVQFPRVDDAAALVSQQISMINQLFATLTPEERRQQLINMHGIPDSELPTAARHDSLPEGMMLHHFFAQLSRQLPPGVTLHWEYGEQRRLWVRLRKDDGWWIAFSAQHISNQMPAAGVLVAFIIMLFPVLCAAWIHWRLSRPLNQLAAAARTVATGEWPAPVPPQGPEELATVTRAFNHMVSTLARSDAAREEMLAGISHDIRTPLTKLRMVVAEPALFQSGQKDAERYIAAIDAILGQFIDFARKEDNEVAQPGNLNHLVEALVADYAGLGVDFTVQLAELPEFTWRPVSVQRALMNLMQNAVKYGQTGLHVSTRLEGPMAVVEVADSGPGIPPEQWPDIVRPFYRGKARQDKGAGLGLSIVERIARQHGGQLRLSASATGGLAVAVLLPLNR</sequence>
<keyword evidence="13" id="KW-0902">Two-component regulatory system</keyword>
<dbReference type="Gene3D" id="3.30.450.300">
    <property type="entry name" value="Sensor histidine kinase RisS, periplasmic domain"/>
    <property type="match status" value="1"/>
</dbReference>
<dbReference type="PRINTS" id="PR00344">
    <property type="entry name" value="BCTRLSENSOR"/>
</dbReference>
<keyword evidence="8 16" id="KW-0812">Transmembrane</keyword>
<keyword evidence="6" id="KW-0597">Phosphoprotein</keyword>
<dbReference type="GO" id="GO:0005524">
    <property type="term" value="F:ATP binding"/>
    <property type="evidence" value="ECO:0007669"/>
    <property type="project" value="UniProtKB-KW"/>
</dbReference>
<accession>A0A317QA03</accession>
<comment type="caution">
    <text evidence="19">The sequence shown here is derived from an EMBL/GenBank/DDBJ whole genome shotgun (WGS) entry which is preliminary data.</text>
</comment>
<dbReference type="InterPro" id="IPR005467">
    <property type="entry name" value="His_kinase_dom"/>
</dbReference>
<organism evidence="19 20">
    <name type="scientific">Mangrovibacter plantisponsor</name>
    <dbReference type="NCBI Taxonomy" id="451513"/>
    <lineage>
        <taxon>Bacteria</taxon>
        <taxon>Pseudomonadati</taxon>
        <taxon>Pseudomonadota</taxon>
        <taxon>Gammaproteobacteria</taxon>
        <taxon>Enterobacterales</taxon>
        <taxon>Enterobacteriaceae</taxon>
        <taxon>Mangrovibacter</taxon>
    </lineage>
</organism>
<keyword evidence="14 16" id="KW-0472">Membrane</keyword>
<dbReference type="Gene3D" id="3.30.565.10">
    <property type="entry name" value="Histidine kinase-like ATPase, C-terminal domain"/>
    <property type="match status" value="1"/>
</dbReference>
<evidence type="ECO:0000256" key="4">
    <source>
        <dbReference type="ARBA" id="ARBA00022475"/>
    </source>
</evidence>
<dbReference type="OrthoDB" id="9804645at2"/>
<evidence type="ECO:0000256" key="11">
    <source>
        <dbReference type="ARBA" id="ARBA00022840"/>
    </source>
</evidence>
<gene>
    <name evidence="19" type="ORF">DES37_101183</name>
</gene>
<dbReference type="AlphaFoldDB" id="A0A317QA03"/>
<evidence type="ECO:0000256" key="16">
    <source>
        <dbReference type="SAM" id="Phobius"/>
    </source>
</evidence>
<evidence type="ECO:0000256" key="10">
    <source>
        <dbReference type="ARBA" id="ARBA00022777"/>
    </source>
</evidence>
<dbReference type="RefSeq" id="WP_110024519.1">
    <property type="nucleotide sequence ID" value="NZ_QGTS01000001.1"/>
</dbReference>
<dbReference type="CDD" id="cd06225">
    <property type="entry name" value="HAMP"/>
    <property type="match status" value="1"/>
</dbReference>
<keyword evidence="7" id="KW-0808">Transferase</keyword>
<protein>
    <recommendedName>
        <fullName evidence="15">Sensor histidine kinase EnvZ</fullName>
        <ecNumber evidence="3">2.7.13.3</ecNumber>
    </recommendedName>
</protein>
<dbReference type="SUPFAM" id="SSF47384">
    <property type="entry name" value="Homodimeric domain of signal transducing histidine kinase"/>
    <property type="match status" value="1"/>
</dbReference>
<dbReference type="InterPro" id="IPR050980">
    <property type="entry name" value="2C_sensor_his_kinase"/>
</dbReference>
<dbReference type="Pfam" id="PF02518">
    <property type="entry name" value="HATPase_c"/>
    <property type="match status" value="1"/>
</dbReference>
<evidence type="ECO:0000256" key="13">
    <source>
        <dbReference type="ARBA" id="ARBA00023012"/>
    </source>
</evidence>
<evidence type="ECO:0000256" key="1">
    <source>
        <dbReference type="ARBA" id="ARBA00000085"/>
    </source>
</evidence>
<dbReference type="EMBL" id="QGTS01000001">
    <property type="protein sequence ID" value="PWW12615.1"/>
    <property type="molecule type" value="Genomic_DNA"/>
</dbReference>
<dbReference type="SUPFAM" id="SSF55874">
    <property type="entry name" value="ATPase domain of HSP90 chaperone/DNA topoisomerase II/histidine kinase"/>
    <property type="match status" value="1"/>
</dbReference>
<evidence type="ECO:0000313" key="20">
    <source>
        <dbReference type="Proteomes" id="UP000246744"/>
    </source>
</evidence>
<feature type="domain" description="HAMP" evidence="18">
    <location>
        <begin position="176"/>
        <end position="228"/>
    </location>
</feature>
<dbReference type="InterPro" id="IPR036097">
    <property type="entry name" value="HisK_dim/P_sf"/>
</dbReference>
<dbReference type="PROSITE" id="PS50885">
    <property type="entry name" value="HAMP"/>
    <property type="match status" value="1"/>
</dbReference>
<dbReference type="CDD" id="cd00082">
    <property type="entry name" value="HisKA"/>
    <property type="match status" value="1"/>
</dbReference>
<dbReference type="GO" id="GO:0005886">
    <property type="term" value="C:plasma membrane"/>
    <property type="evidence" value="ECO:0007669"/>
    <property type="project" value="UniProtKB-SubCell"/>
</dbReference>
<dbReference type="InterPro" id="IPR004358">
    <property type="entry name" value="Sig_transdc_His_kin-like_C"/>
</dbReference>
<feature type="transmembrane region" description="Helical" evidence="16">
    <location>
        <begin position="20"/>
        <end position="38"/>
    </location>
</feature>
<evidence type="ECO:0000259" key="17">
    <source>
        <dbReference type="PROSITE" id="PS50109"/>
    </source>
</evidence>
<keyword evidence="5" id="KW-0997">Cell inner membrane</keyword>
<feature type="domain" description="Histidine kinase" evidence="17">
    <location>
        <begin position="236"/>
        <end position="433"/>
    </location>
</feature>
<dbReference type="Pfam" id="PF00672">
    <property type="entry name" value="HAMP"/>
    <property type="match status" value="1"/>
</dbReference>
<dbReference type="SMART" id="SM00387">
    <property type="entry name" value="HATPase_c"/>
    <property type="match status" value="1"/>
</dbReference>
<dbReference type="Gene3D" id="1.10.287.130">
    <property type="match status" value="1"/>
</dbReference>
<dbReference type="InterPro" id="IPR003661">
    <property type="entry name" value="HisK_dim/P_dom"/>
</dbReference>
<dbReference type="PANTHER" id="PTHR44936:SF5">
    <property type="entry name" value="SENSOR HISTIDINE KINASE ENVZ"/>
    <property type="match status" value="1"/>
</dbReference>
<dbReference type="EC" id="2.7.13.3" evidence="3"/>
<dbReference type="GO" id="GO:0000155">
    <property type="term" value="F:phosphorelay sensor kinase activity"/>
    <property type="evidence" value="ECO:0007669"/>
    <property type="project" value="InterPro"/>
</dbReference>
<comment type="catalytic activity">
    <reaction evidence="1">
        <text>ATP + protein L-histidine = ADP + protein N-phospho-L-histidine.</text>
        <dbReference type="EC" id="2.7.13.3"/>
    </reaction>
</comment>
<keyword evidence="12 16" id="KW-1133">Transmembrane helix</keyword>
<dbReference type="PANTHER" id="PTHR44936">
    <property type="entry name" value="SENSOR PROTEIN CREC"/>
    <property type="match status" value="1"/>
</dbReference>
<dbReference type="SMART" id="SM00304">
    <property type="entry name" value="HAMP"/>
    <property type="match status" value="1"/>
</dbReference>